<keyword evidence="3" id="KW-0639">Primosome</keyword>
<evidence type="ECO:0000256" key="3">
    <source>
        <dbReference type="ARBA" id="ARBA00022515"/>
    </source>
</evidence>
<keyword evidence="10" id="KW-1185">Reference proteome</keyword>
<evidence type="ECO:0000313" key="10">
    <source>
        <dbReference type="Proteomes" id="UP000054653"/>
    </source>
</evidence>
<sequence length="52" mass="6267">MPRLYDDLKRAHHLRLGGRMQLGLFLKKIGLSLNESLKFWEYHFRPKIDAEK</sequence>
<name>A0A0V0YSH2_TRIBR</name>
<evidence type="ECO:0000256" key="5">
    <source>
        <dbReference type="ARBA" id="ARBA00022723"/>
    </source>
</evidence>
<keyword evidence="7" id="KW-0411">Iron-sulfur</keyword>
<keyword evidence="2" id="KW-0004">4Fe-4S</keyword>
<dbReference type="InterPro" id="IPR058560">
    <property type="entry name" value="DNA_primase_C"/>
</dbReference>
<accession>A0A0V0YSH2</accession>
<dbReference type="GO" id="GO:0051539">
    <property type="term" value="F:4 iron, 4 sulfur cluster binding"/>
    <property type="evidence" value="ECO:0007669"/>
    <property type="project" value="UniProtKB-KW"/>
</dbReference>
<dbReference type="GO" id="GO:0006270">
    <property type="term" value="P:DNA replication initiation"/>
    <property type="evidence" value="ECO:0007669"/>
    <property type="project" value="TreeGrafter"/>
</dbReference>
<protein>
    <submittedName>
        <fullName evidence="9">Putative DNA primase large subunit</fullName>
    </submittedName>
</protein>
<evidence type="ECO:0000256" key="6">
    <source>
        <dbReference type="ARBA" id="ARBA00023004"/>
    </source>
</evidence>
<dbReference type="OrthoDB" id="421393at2759"/>
<proteinExistence type="predicted"/>
<evidence type="ECO:0000256" key="2">
    <source>
        <dbReference type="ARBA" id="ARBA00022485"/>
    </source>
</evidence>
<dbReference type="Proteomes" id="UP000054653">
    <property type="component" value="Unassembled WGS sequence"/>
</dbReference>
<evidence type="ECO:0000256" key="4">
    <source>
        <dbReference type="ARBA" id="ARBA00022705"/>
    </source>
</evidence>
<reference evidence="9 10" key="1">
    <citation type="submission" date="2015-01" db="EMBL/GenBank/DDBJ databases">
        <title>Evolution of Trichinella species and genotypes.</title>
        <authorList>
            <person name="Korhonen P.K."/>
            <person name="Edoardo P."/>
            <person name="Giuseppe L.R."/>
            <person name="Gasser R.B."/>
        </authorList>
    </citation>
    <scope>NUCLEOTIDE SEQUENCE [LARGE SCALE GENOMIC DNA]</scope>
    <source>
        <strain evidence="9">ISS120</strain>
    </source>
</reference>
<gene>
    <name evidence="9" type="ORF">T03_1875</name>
</gene>
<dbReference type="PANTHER" id="PTHR10537:SF3">
    <property type="entry name" value="DNA PRIMASE LARGE SUBUNIT"/>
    <property type="match status" value="1"/>
</dbReference>
<feature type="non-terminal residue" evidence="9">
    <location>
        <position position="52"/>
    </location>
</feature>
<dbReference type="Pfam" id="PF04104">
    <property type="entry name" value="DNA_primase_lrg"/>
    <property type="match status" value="1"/>
</dbReference>
<dbReference type="PANTHER" id="PTHR10537">
    <property type="entry name" value="DNA PRIMASE LARGE SUBUNIT"/>
    <property type="match status" value="1"/>
</dbReference>
<keyword evidence="5" id="KW-0479">Metal-binding</keyword>
<evidence type="ECO:0000259" key="8">
    <source>
        <dbReference type="Pfam" id="PF04104"/>
    </source>
</evidence>
<keyword evidence="6" id="KW-0408">Iron</keyword>
<dbReference type="GO" id="GO:0006269">
    <property type="term" value="P:DNA replication, synthesis of primer"/>
    <property type="evidence" value="ECO:0007669"/>
    <property type="project" value="UniProtKB-KW"/>
</dbReference>
<organism evidence="9 10">
    <name type="scientific">Trichinella britovi</name>
    <name type="common">Parasitic roundworm</name>
    <dbReference type="NCBI Taxonomy" id="45882"/>
    <lineage>
        <taxon>Eukaryota</taxon>
        <taxon>Metazoa</taxon>
        <taxon>Ecdysozoa</taxon>
        <taxon>Nematoda</taxon>
        <taxon>Enoplea</taxon>
        <taxon>Dorylaimia</taxon>
        <taxon>Trichinellida</taxon>
        <taxon>Trichinellidae</taxon>
        <taxon>Trichinella</taxon>
    </lineage>
</organism>
<dbReference type="AlphaFoldDB" id="A0A0V0YSH2"/>
<keyword evidence="4" id="KW-0235">DNA replication</keyword>
<evidence type="ECO:0000256" key="1">
    <source>
        <dbReference type="ARBA" id="ARBA00001966"/>
    </source>
</evidence>
<dbReference type="GO" id="GO:0046872">
    <property type="term" value="F:metal ion binding"/>
    <property type="evidence" value="ECO:0007669"/>
    <property type="project" value="UniProtKB-KW"/>
</dbReference>
<dbReference type="GO" id="GO:0005658">
    <property type="term" value="C:alpha DNA polymerase:primase complex"/>
    <property type="evidence" value="ECO:0007669"/>
    <property type="project" value="TreeGrafter"/>
</dbReference>
<dbReference type="EMBL" id="JYDI01006729">
    <property type="protein sequence ID" value="KRY03214.1"/>
    <property type="molecule type" value="Genomic_DNA"/>
</dbReference>
<comment type="caution">
    <text evidence="9">The sequence shown here is derived from an EMBL/GenBank/DDBJ whole genome shotgun (WGS) entry which is preliminary data.</text>
</comment>
<evidence type="ECO:0000256" key="7">
    <source>
        <dbReference type="ARBA" id="ARBA00023014"/>
    </source>
</evidence>
<dbReference type="STRING" id="45882.A0A0V0YSH2"/>
<comment type="cofactor">
    <cofactor evidence="1">
        <name>[4Fe-4S] cluster</name>
        <dbReference type="ChEBI" id="CHEBI:49883"/>
    </cofactor>
</comment>
<dbReference type="InterPro" id="IPR007238">
    <property type="entry name" value="DNA_primase_lsu_euk/arc"/>
</dbReference>
<evidence type="ECO:0000313" key="9">
    <source>
        <dbReference type="EMBL" id="KRY03214.1"/>
    </source>
</evidence>
<feature type="domain" description="DNA primase large subunit C-terminal" evidence="8">
    <location>
        <begin position="1"/>
        <end position="45"/>
    </location>
</feature>